<feature type="compositionally biased region" description="Basic and acidic residues" evidence="5">
    <location>
        <begin position="462"/>
        <end position="471"/>
    </location>
</feature>
<feature type="transmembrane region" description="Helical" evidence="6">
    <location>
        <begin position="80"/>
        <end position="98"/>
    </location>
</feature>
<evidence type="ECO:0000256" key="4">
    <source>
        <dbReference type="ARBA" id="ARBA00023136"/>
    </source>
</evidence>
<feature type="transmembrane region" description="Helical" evidence="6">
    <location>
        <begin position="170"/>
        <end position="188"/>
    </location>
</feature>
<feature type="transmembrane region" description="Helical" evidence="6">
    <location>
        <begin position="110"/>
        <end position="131"/>
    </location>
</feature>
<accession>D3PZN6</accession>
<keyword evidence="2 6" id="KW-0812">Transmembrane</keyword>
<evidence type="ECO:0000256" key="3">
    <source>
        <dbReference type="ARBA" id="ARBA00022989"/>
    </source>
</evidence>
<protein>
    <submittedName>
        <fullName evidence="8">Major facilitator superfamily MFS_1</fullName>
    </submittedName>
</protein>
<dbReference type="PANTHER" id="PTHR42718">
    <property type="entry name" value="MAJOR FACILITATOR SUPERFAMILY MULTIDRUG TRANSPORTER MFSC"/>
    <property type="match status" value="1"/>
</dbReference>
<feature type="transmembrane region" description="Helical" evidence="6">
    <location>
        <begin position="138"/>
        <end position="164"/>
    </location>
</feature>
<evidence type="ECO:0000313" key="8">
    <source>
        <dbReference type="EMBL" id="ADD43573.1"/>
    </source>
</evidence>
<dbReference type="InterPro" id="IPR011701">
    <property type="entry name" value="MFS"/>
</dbReference>
<dbReference type="InterPro" id="IPR036259">
    <property type="entry name" value="MFS_trans_sf"/>
</dbReference>
<dbReference type="HOGENOM" id="CLU_000960_28_2_11"/>
<gene>
    <name evidence="8" type="ordered locus">Snas_3918</name>
</gene>
<dbReference type="CDD" id="cd17321">
    <property type="entry name" value="MFS_MMR_MDR_like"/>
    <property type="match status" value="1"/>
</dbReference>
<dbReference type="InterPro" id="IPR020846">
    <property type="entry name" value="MFS_dom"/>
</dbReference>
<dbReference type="GO" id="GO:0022857">
    <property type="term" value="F:transmembrane transporter activity"/>
    <property type="evidence" value="ECO:0007669"/>
    <property type="project" value="InterPro"/>
</dbReference>
<keyword evidence="4 6" id="KW-0472">Membrane</keyword>
<dbReference type="STRING" id="446470.Snas_3918"/>
<dbReference type="Proteomes" id="UP000000844">
    <property type="component" value="Chromosome"/>
</dbReference>
<dbReference type="eggNOG" id="COG0477">
    <property type="taxonomic scope" value="Bacteria"/>
</dbReference>
<dbReference type="Gene3D" id="1.20.1720.10">
    <property type="entry name" value="Multidrug resistance protein D"/>
    <property type="match status" value="1"/>
</dbReference>
<feature type="domain" description="Major facilitator superfamily (MFS) profile" evidence="7">
    <location>
        <begin position="14"/>
        <end position="459"/>
    </location>
</feature>
<feature type="transmembrane region" description="Helical" evidence="6">
    <location>
        <begin position="299"/>
        <end position="323"/>
    </location>
</feature>
<evidence type="ECO:0000256" key="1">
    <source>
        <dbReference type="ARBA" id="ARBA00004651"/>
    </source>
</evidence>
<organism evidence="8 9">
    <name type="scientific">Stackebrandtia nassauensis (strain DSM 44728 / CIP 108903 / NRRL B-16338 / NBRC 102104 / LLR-40K-21)</name>
    <dbReference type="NCBI Taxonomy" id="446470"/>
    <lineage>
        <taxon>Bacteria</taxon>
        <taxon>Bacillati</taxon>
        <taxon>Actinomycetota</taxon>
        <taxon>Actinomycetes</taxon>
        <taxon>Glycomycetales</taxon>
        <taxon>Glycomycetaceae</taxon>
        <taxon>Stackebrandtia</taxon>
    </lineage>
</organism>
<keyword evidence="9" id="KW-1185">Reference proteome</keyword>
<feature type="transmembrane region" description="Helical" evidence="6">
    <location>
        <begin position="56"/>
        <end position="75"/>
    </location>
</feature>
<name>D3PZN6_STANL</name>
<dbReference type="KEGG" id="sna:Snas_3918"/>
<feature type="transmembrane region" description="Helical" evidence="6">
    <location>
        <begin position="12"/>
        <end position="36"/>
    </location>
</feature>
<proteinExistence type="predicted"/>
<feature type="region of interest" description="Disordered" evidence="5">
    <location>
        <begin position="462"/>
        <end position="502"/>
    </location>
</feature>
<dbReference type="Gene3D" id="1.20.1250.20">
    <property type="entry name" value="MFS general substrate transporter like domains"/>
    <property type="match status" value="1"/>
</dbReference>
<feature type="transmembrane region" description="Helical" evidence="6">
    <location>
        <begin position="225"/>
        <end position="247"/>
    </location>
</feature>
<comment type="subcellular location">
    <subcellularLocation>
        <location evidence="1">Cell membrane</location>
        <topology evidence="1">Multi-pass membrane protein</topology>
    </subcellularLocation>
</comment>
<dbReference type="EMBL" id="CP001778">
    <property type="protein sequence ID" value="ADD43573.1"/>
    <property type="molecule type" value="Genomic_DNA"/>
</dbReference>
<feature type="transmembrane region" description="Helical" evidence="6">
    <location>
        <begin position="432"/>
        <end position="454"/>
    </location>
</feature>
<dbReference type="PROSITE" id="PS50850">
    <property type="entry name" value="MFS"/>
    <property type="match status" value="1"/>
</dbReference>
<dbReference type="SUPFAM" id="SSF103473">
    <property type="entry name" value="MFS general substrate transporter"/>
    <property type="match status" value="2"/>
</dbReference>
<feature type="transmembrane region" description="Helical" evidence="6">
    <location>
        <begin position="200"/>
        <end position="219"/>
    </location>
</feature>
<dbReference type="Pfam" id="PF07690">
    <property type="entry name" value="MFS_1"/>
    <property type="match status" value="1"/>
</dbReference>
<feature type="transmembrane region" description="Helical" evidence="6">
    <location>
        <begin position="402"/>
        <end position="420"/>
    </location>
</feature>
<dbReference type="PANTHER" id="PTHR42718:SF49">
    <property type="entry name" value="EXPORT PROTEIN"/>
    <property type="match status" value="1"/>
</dbReference>
<reference evidence="8 9" key="1">
    <citation type="journal article" date="2009" name="Stand. Genomic Sci.">
        <title>Complete genome sequence of Stackebrandtia nassauensis type strain (LLR-40K-21).</title>
        <authorList>
            <person name="Munk C."/>
            <person name="Lapidus A."/>
            <person name="Copeland A."/>
            <person name="Jando M."/>
            <person name="Mayilraj S."/>
            <person name="Glavina Del Rio T."/>
            <person name="Nolan M."/>
            <person name="Chen F."/>
            <person name="Lucas S."/>
            <person name="Tice H."/>
            <person name="Cheng J.F."/>
            <person name="Han C."/>
            <person name="Detter J.C."/>
            <person name="Bruce D."/>
            <person name="Goodwin L."/>
            <person name="Chain P."/>
            <person name="Pitluck S."/>
            <person name="Goker M."/>
            <person name="Ovchinikova G."/>
            <person name="Pati A."/>
            <person name="Ivanova N."/>
            <person name="Mavromatis K."/>
            <person name="Chen A."/>
            <person name="Palaniappan K."/>
            <person name="Land M."/>
            <person name="Hauser L."/>
            <person name="Chang Y.J."/>
            <person name="Jeffries C.D."/>
            <person name="Bristow J."/>
            <person name="Eisen J.A."/>
            <person name="Markowitz V."/>
            <person name="Hugenholtz P."/>
            <person name="Kyrpides N.C."/>
            <person name="Klenk H.P."/>
        </authorList>
    </citation>
    <scope>NUCLEOTIDE SEQUENCE [LARGE SCALE GENOMIC DNA]</scope>
    <source>
        <strain evidence="9">DSM 44728 / CIP 108903 / NRRL B-16338 / NBRC 102104 / LLR-40K-21</strain>
    </source>
</reference>
<evidence type="ECO:0000256" key="6">
    <source>
        <dbReference type="SAM" id="Phobius"/>
    </source>
</evidence>
<evidence type="ECO:0000259" key="7">
    <source>
        <dbReference type="PROSITE" id="PS50850"/>
    </source>
</evidence>
<feature type="transmembrane region" description="Helical" evidence="6">
    <location>
        <begin position="357"/>
        <end position="381"/>
    </location>
</feature>
<dbReference type="GO" id="GO:0005886">
    <property type="term" value="C:plasma membrane"/>
    <property type="evidence" value="ECO:0007669"/>
    <property type="project" value="UniProtKB-SubCell"/>
</dbReference>
<feature type="transmembrane region" description="Helical" evidence="6">
    <location>
        <begin position="330"/>
        <end position="351"/>
    </location>
</feature>
<evidence type="ECO:0000313" key="9">
    <source>
        <dbReference type="Proteomes" id="UP000000844"/>
    </source>
</evidence>
<evidence type="ECO:0000256" key="5">
    <source>
        <dbReference type="SAM" id="MobiDB-lite"/>
    </source>
</evidence>
<keyword evidence="3 6" id="KW-1133">Transmembrane helix</keyword>
<dbReference type="AlphaFoldDB" id="D3PZN6"/>
<dbReference type="PRINTS" id="PR01036">
    <property type="entry name" value="TCRTETB"/>
</dbReference>
<evidence type="ECO:0000256" key="2">
    <source>
        <dbReference type="ARBA" id="ARBA00022692"/>
    </source>
</evidence>
<sequence length="502" mass="50797">MAVSVPVVPRRSLVLAIILLSTLTFPLTITGASLALPDIQSDLDSGLAATQWVVNGYNASFAGFLVLTGSLADVFGRRRVFAAGVALFCVTGLTAAVLDDIALLNAVRVLGGIGAAAAVSAAGSILAVTFSGPARARAFGLLGTVLGAGLAFGPTIGGLLVSALGWRGVFLVPGAFAAVVLSLTWLLPKASGAPGRRVDWAGGVLFTTALLLLITVMVQGPEWGFGSPLIIAGFAAAAMLAVAFTLVERRQPDPMFDLGLLVNPQFRSCVIAAGAIVVVLVPLLVYLPSYLIAVVELDAGAAGIWLLMLTVPTVVLPTVGAALSKRMPTVVLMAGSVAVTGAGCLLLVTIGPDSTPLGLLGPLALIGSGFGLSTGLLDGMAITSVPVRQSGMASGIFNSSRLASETVGIAAVGAVLAALSGGRLSGPSYTSALHTVCLALGAFAAAATVLLIVLSLRTTRRREPPWPRDAPRPAGPSHRPASDQPASLGQEPDPWVAPTARY</sequence>
<feature type="transmembrane region" description="Helical" evidence="6">
    <location>
        <begin position="268"/>
        <end position="287"/>
    </location>
</feature>